<dbReference type="SUPFAM" id="SSF51717">
    <property type="entry name" value="Dihydropteroate synthetase-like"/>
    <property type="match status" value="1"/>
</dbReference>
<evidence type="ECO:0000256" key="4">
    <source>
        <dbReference type="ARBA" id="ARBA00009503"/>
    </source>
</evidence>
<dbReference type="GO" id="GO:0046654">
    <property type="term" value="P:tetrahydrofolate biosynthetic process"/>
    <property type="evidence" value="ECO:0007669"/>
    <property type="project" value="UniProtKB-UniPathway"/>
</dbReference>
<comment type="similarity">
    <text evidence="4">Belongs to the DHPS family.</text>
</comment>
<keyword evidence="7 14" id="KW-0808">Transferase</keyword>
<dbReference type="KEGG" id="slp:Slip_0132"/>
<evidence type="ECO:0000256" key="12">
    <source>
        <dbReference type="ARBA" id="ARBA00053449"/>
    </source>
</evidence>
<feature type="domain" description="Pterin-binding" evidence="13">
    <location>
        <begin position="139"/>
        <end position="389"/>
    </location>
</feature>
<evidence type="ECO:0000259" key="13">
    <source>
        <dbReference type="PROSITE" id="PS50972"/>
    </source>
</evidence>
<dbReference type="AlphaFoldDB" id="D7CJ43"/>
<evidence type="ECO:0000256" key="6">
    <source>
        <dbReference type="ARBA" id="ARBA00016919"/>
    </source>
</evidence>
<evidence type="ECO:0000313" key="15">
    <source>
        <dbReference type="Proteomes" id="UP000000378"/>
    </source>
</evidence>
<evidence type="ECO:0000256" key="10">
    <source>
        <dbReference type="ARBA" id="ARBA00022909"/>
    </source>
</evidence>
<dbReference type="Pfam" id="PF00809">
    <property type="entry name" value="Pterin_bind"/>
    <property type="match status" value="1"/>
</dbReference>
<keyword evidence="15" id="KW-1185">Reference proteome</keyword>
<dbReference type="eggNOG" id="COG0294">
    <property type="taxonomic scope" value="Bacteria"/>
</dbReference>
<comment type="cofactor">
    <cofactor evidence="2">
        <name>Mg(2+)</name>
        <dbReference type="ChEBI" id="CHEBI:18420"/>
    </cofactor>
</comment>
<proteinExistence type="inferred from homology"/>
<dbReference type="InterPro" id="IPR011005">
    <property type="entry name" value="Dihydropteroate_synth-like_sf"/>
</dbReference>
<dbReference type="PROSITE" id="PS50972">
    <property type="entry name" value="PTERIN_BINDING"/>
    <property type="match status" value="1"/>
</dbReference>
<dbReference type="PANTHER" id="PTHR20941:SF1">
    <property type="entry name" value="FOLIC ACID SYNTHESIS PROTEIN FOL1"/>
    <property type="match status" value="1"/>
</dbReference>
<dbReference type="InterPro" id="IPR000489">
    <property type="entry name" value="Pterin-binding_dom"/>
</dbReference>
<keyword evidence="8" id="KW-0479">Metal-binding</keyword>
<comment type="function">
    <text evidence="12">Catalyzes the condensation of para-aminobenzoate (pABA) with 6-hydroxymethyl-7,8-dihydropterin diphosphate (DHPt-PP) to form 7,8-dihydropteroate (H2Pte), the immediate precursor of folate derivatives.</text>
</comment>
<reference evidence="14 15" key="2">
    <citation type="journal article" date="2010" name="Stand. Genomic Sci.">
        <title>Complete genome sequence of Syntrophothermus lipocalidus type strain (TGB-C1).</title>
        <authorList>
            <person name="Djao O.D."/>
            <person name="Zhang X."/>
            <person name="Lucas S."/>
            <person name="Lapidus A."/>
            <person name="Del Rio T.G."/>
            <person name="Nolan M."/>
            <person name="Tice H."/>
            <person name="Cheng J.F."/>
            <person name="Han C."/>
            <person name="Tapia R."/>
            <person name="Goodwin L."/>
            <person name="Pitluck S."/>
            <person name="Liolios K."/>
            <person name="Ivanova N."/>
            <person name="Mavromatis K."/>
            <person name="Mikhailova N."/>
            <person name="Ovchinnikova G."/>
            <person name="Pati A."/>
            <person name="Brambilla E."/>
            <person name="Chen A."/>
            <person name="Palaniappan K."/>
            <person name="Land M."/>
            <person name="Hauser L."/>
            <person name="Chang Y.J."/>
            <person name="Jeffries C.D."/>
            <person name="Rohde M."/>
            <person name="Sikorski J."/>
            <person name="Spring S."/>
            <person name="Goker M."/>
            <person name="Detter J.C."/>
            <person name="Woyke T."/>
            <person name="Bristow J."/>
            <person name="Eisen J.A."/>
            <person name="Markowitz V."/>
            <person name="Hugenholtz P."/>
            <person name="Kyrpides N.C."/>
            <person name="Klenk H.P."/>
        </authorList>
    </citation>
    <scope>NUCLEOTIDE SEQUENCE [LARGE SCALE GENOMIC DNA]</scope>
    <source>
        <strain evidence="15">DSM 12680 / TGB-C1</strain>
    </source>
</reference>
<evidence type="ECO:0000256" key="7">
    <source>
        <dbReference type="ARBA" id="ARBA00022679"/>
    </source>
</evidence>
<organism evidence="14 15">
    <name type="scientific">Syntrophothermus lipocalidus (strain DSM 12680 / TGB-C1)</name>
    <dbReference type="NCBI Taxonomy" id="643648"/>
    <lineage>
        <taxon>Bacteria</taxon>
        <taxon>Bacillati</taxon>
        <taxon>Bacillota</taxon>
        <taxon>Clostridia</taxon>
        <taxon>Eubacteriales</taxon>
        <taxon>Syntrophomonadaceae</taxon>
        <taxon>Syntrophothermus</taxon>
    </lineage>
</organism>
<evidence type="ECO:0000313" key="14">
    <source>
        <dbReference type="EMBL" id="ADI00932.1"/>
    </source>
</evidence>
<dbReference type="PROSITE" id="PS00792">
    <property type="entry name" value="DHPS_1"/>
    <property type="match status" value="1"/>
</dbReference>
<comment type="catalytic activity">
    <reaction evidence="1">
        <text>(7,8-dihydropterin-6-yl)methyl diphosphate + 4-aminobenzoate = 7,8-dihydropteroate + diphosphate</text>
        <dbReference type="Rhea" id="RHEA:19949"/>
        <dbReference type="ChEBI" id="CHEBI:17836"/>
        <dbReference type="ChEBI" id="CHEBI:17839"/>
        <dbReference type="ChEBI" id="CHEBI:33019"/>
        <dbReference type="ChEBI" id="CHEBI:72950"/>
        <dbReference type="EC" id="2.5.1.15"/>
    </reaction>
</comment>
<dbReference type="STRING" id="643648.Slip_0132"/>
<comment type="pathway">
    <text evidence="3">Cofactor biosynthesis; tetrahydrofolate biosynthesis; 7,8-dihydrofolate from 2-amino-4-hydroxy-6-hydroxymethyl-7,8-dihydropteridine diphosphate and 4-aminobenzoate: step 1/2.</text>
</comment>
<dbReference type="GO" id="GO:0005829">
    <property type="term" value="C:cytosol"/>
    <property type="evidence" value="ECO:0007669"/>
    <property type="project" value="TreeGrafter"/>
</dbReference>
<evidence type="ECO:0000256" key="1">
    <source>
        <dbReference type="ARBA" id="ARBA00000012"/>
    </source>
</evidence>
<dbReference type="GO" id="GO:0004156">
    <property type="term" value="F:dihydropteroate synthase activity"/>
    <property type="evidence" value="ECO:0007669"/>
    <property type="project" value="UniProtKB-EC"/>
</dbReference>
<dbReference type="PROSITE" id="PS00793">
    <property type="entry name" value="DHPS_2"/>
    <property type="match status" value="1"/>
</dbReference>
<dbReference type="EC" id="2.5.1.15" evidence="5"/>
<gene>
    <name evidence="14" type="ordered locus">Slip_0132</name>
</gene>
<dbReference type="NCBIfam" id="TIGR01496">
    <property type="entry name" value="DHPS"/>
    <property type="match status" value="1"/>
</dbReference>
<evidence type="ECO:0000256" key="3">
    <source>
        <dbReference type="ARBA" id="ARBA00004763"/>
    </source>
</evidence>
<dbReference type="EMBL" id="CP002048">
    <property type="protein sequence ID" value="ADI00932.1"/>
    <property type="molecule type" value="Genomic_DNA"/>
</dbReference>
<keyword evidence="9" id="KW-0460">Magnesium</keyword>
<dbReference type="GO" id="GO:0046656">
    <property type="term" value="P:folic acid biosynthetic process"/>
    <property type="evidence" value="ECO:0007669"/>
    <property type="project" value="UniProtKB-KW"/>
</dbReference>
<dbReference type="InterPro" id="IPR006390">
    <property type="entry name" value="DHP_synth_dom"/>
</dbReference>
<dbReference type="RefSeq" id="WP_013174336.1">
    <property type="nucleotide sequence ID" value="NC_014220.1"/>
</dbReference>
<dbReference type="GO" id="GO:0046872">
    <property type="term" value="F:metal ion binding"/>
    <property type="evidence" value="ECO:0007669"/>
    <property type="project" value="UniProtKB-KW"/>
</dbReference>
<protein>
    <recommendedName>
        <fullName evidence="6">Dihydropteroate synthase</fullName>
        <ecNumber evidence="5">2.5.1.15</ecNumber>
    </recommendedName>
    <alternativeName>
        <fullName evidence="11">Dihydropteroate pyrophosphorylase</fullName>
    </alternativeName>
</protein>
<name>D7CJ43_SYNLT</name>
<dbReference type="OrthoDB" id="9811744at2"/>
<evidence type="ECO:0000256" key="8">
    <source>
        <dbReference type="ARBA" id="ARBA00022723"/>
    </source>
</evidence>
<evidence type="ECO:0000256" key="2">
    <source>
        <dbReference type="ARBA" id="ARBA00001946"/>
    </source>
</evidence>
<evidence type="ECO:0000256" key="9">
    <source>
        <dbReference type="ARBA" id="ARBA00022842"/>
    </source>
</evidence>
<keyword evidence="10" id="KW-0289">Folate biosynthesis</keyword>
<dbReference type="PANTHER" id="PTHR20941">
    <property type="entry name" value="FOLATE SYNTHESIS PROTEINS"/>
    <property type="match status" value="1"/>
</dbReference>
<dbReference type="Proteomes" id="UP000000378">
    <property type="component" value="Chromosome"/>
</dbReference>
<dbReference type="InterPro" id="IPR045031">
    <property type="entry name" value="DHP_synth-like"/>
</dbReference>
<evidence type="ECO:0000256" key="11">
    <source>
        <dbReference type="ARBA" id="ARBA00030193"/>
    </source>
</evidence>
<reference evidence="15" key="1">
    <citation type="journal article" date="2010" name="Stand. Genomic Sci.">
        <title>Complete genome sequence of Syntrophothermus lipocalidus type strain (TGB-C1T).</title>
        <authorList>
            <consortium name="US DOE Joint Genome Institute (JGI-PGF)"/>
            <person name="Djao O."/>
            <person name="Zhang X."/>
            <person name="Lucas S."/>
            <person name="Lapidus A."/>
            <person name="Glavina Del Rio T."/>
            <person name="Nolan M."/>
            <person name="Tice H."/>
            <person name="Cheng J."/>
            <person name="Han C."/>
            <person name="Tapia R."/>
            <person name="Goodwin L."/>
            <person name="Pitluck S."/>
            <person name="Liolios K."/>
            <person name="Ivanova N."/>
            <person name="Mavromatis K."/>
            <person name="Mikhailova N."/>
            <person name="Ovchinnikova G."/>
            <person name="Pati A."/>
            <person name="Brambilla E."/>
            <person name="Chen A."/>
            <person name="Palaniappan K."/>
            <person name="Land M."/>
            <person name="Hauser L."/>
            <person name="Chang Y."/>
            <person name="Jeffries C."/>
            <person name="Rohde M."/>
            <person name="Sikorski J."/>
            <person name="Spring S."/>
            <person name="Goker M."/>
            <person name="Detter J."/>
            <person name="Woyke T."/>
            <person name="Bristow J."/>
            <person name="Eisen J."/>
            <person name="Markowitz V."/>
            <person name="Hugenholtz P."/>
            <person name="Kyrpides N."/>
            <person name="Klenk H."/>
        </authorList>
    </citation>
    <scope>NUCLEOTIDE SEQUENCE [LARGE SCALE GENOMIC DNA]</scope>
    <source>
        <strain evidence="15">DSM 12680 / TGB-C1</strain>
    </source>
</reference>
<dbReference type="FunFam" id="3.20.20.20:FF:000006">
    <property type="entry name" value="Dihydropteroate synthase"/>
    <property type="match status" value="1"/>
</dbReference>
<evidence type="ECO:0000256" key="5">
    <source>
        <dbReference type="ARBA" id="ARBA00012458"/>
    </source>
</evidence>
<dbReference type="HOGENOM" id="CLU_008023_1_0_9"/>
<sequence length="395" mass="42724">MKGDHVVFIQDQREAEQFLREVGADEAGVRWMKTKAVFRAVKLKDIPCPAANIIKQEMLSKGGEAAVKRGTVSGQGTTDVLLLGTVKQYQRLIKKLRMQPFGLKKIADELSEMLKNIEGTGPTVMQLPRGQELVLGQRTLVMGILNVTPDSFSDGGHYYSFAAAVERALAIEEEGADILDIGGMSTRPGHAPIPPEEELARVLPVVEALAGRINIPISVDTYRATVARACLEAGAGIINDVGGLLFDSEMAQVVAELQAPVVVMHNRMPNRPPEGYRNLIDEMIEDLQVSLERAEQAGIPKKNIIIDPGVGFGKIGEENFVILKRLREFKSLGYPLLLGVSRKSFIGAALNLPVGERLEGSLAAAVIGILNGADIVRVHDVEATKRVATIADAVK</sequence>
<dbReference type="UniPathway" id="UPA00077">
    <property type="reaction ID" value="UER00156"/>
</dbReference>
<accession>D7CJ43</accession>
<dbReference type="CDD" id="cd00739">
    <property type="entry name" value="DHPS"/>
    <property type="match status" value="1"/>
</dbReference>
<dbReference type="Gene3D" id="3.20.20.20">
    <property type="entry name" value="Dihydropteroate synthase-like"/>
    <property type="match status" value="1"/>
</dbReference>